<dbReference type="EMBL" id="KK365131">
    <property type="protein sequence ID" value="KCZ82281.1"/>
    <property type="molecule type" value="Genomic_DNA"/>
</dbReference>
<gene>
    <name evidence="1" type="ORF">H312_00304</name>
</gene>
<name>A0A059F5N4_9MICR</name>
<evidence type="ECO:0000313" key="1">
    <source>
        <dbReference type="EMBL" id="KCZ82281.1"/>
    </source>
</evidence>
<protein>
    <recommendedName>
        <fullName evidence="3">DUF866 domain-containing protein</fullName>
    </recommendedName>
</protein>
<dbReference type="Pfam" id="PF05907">
    <property type="entry name" value="CXXC_Zn-b_euk"/>
    <property type="match status" value="1"/>
</dbReference>
<accession>A0A059F5N4</accession>
<dbReference type="OrthoDB" id="2189688at2759"/>
<reference evidence="1 2" key="2">
    <citation type="submission" date="2014-03" db="EMBL/GenBank/DDBJ databases">
        <title>The Genome Sequence of Anncaliia algerae insect isolate PRA339.</title>
        <authorList>
            <consortium name="The Broad Institute Genome Sequencing Platform"/>
            <consortium name="The Broad Institute Genome Sequencing Center for Infectious Disease"/>
            <person name="Cuomo C."/>
            <person name="Becnel J."/>
            <person name="Sanscrainte N."/>
            <person name="Walker B."/>
            <person name="Young S.K."/>
            <person name="Zeng Q."/>
            <person name="Gargeya S."/>
            <person name="Fitzgerald M."/>
            <person name="Haas B."/>
            <person name="Abouelleil A."/>
            <person name="Alvarado L."/>
            <person name="Arachchi H.M."/>
            <person name="Berlin A.M."/>
            <person name="Chapman S.B."/>
            <person name="Dewar J."/>
            <person name="Goldberg J."/>
            <person name="Griggs A."/>
            <person name="Gujja S."/>
            <person name="Hansen M."/>
            <person name="Howarth C."/>
            <person name="Imamovic A."/>
            <person name="Larimer J."/>
            <person name="McCowan C."/>
            <person name="Murphy C."/>
            <person name="Neiman D."/>
            <person name="Pearson M."/>
            <person name="Priest M."/>
            <person name="Roberts A."/>
            <person name="Saif S."/>
            <person name="Shea T."/>
            <person name="Sisk P."/>
            <person name="Sykes S."/>
            <person name="Wortman J."/>
            <person name="Nusbaum C."/>
            <person name="Birren B."/>
        </authorList>
    </citation>
    <scope>NUCLEOTIDE SEQUENCE [LARGE SCALE GENOMIC DNA]</scope>
    <source>
        <strain evidence="1 2">PRA339</strain>
    </source>
</reference>
<organism evidence="1 2">
    <name type="scientific">Anncaliia algerae PRA339</name>
    <dbReference type="NCBI Taxonomy" id="1288291"/>
    <lineage>
        <taxon>Eukaryota</taxon>
        <taxon>Fungi</taxon>
        <taxon>Fungi incertae sedis</taxon>
        <taxon>Microsporidia</taxon>
        <taxon>Tubulinosematoidea</taxon>
        <taxon>Tubulinosematidae</taxon>
        <taxon>Anncaliia</taxon>
    </lineage>
</organism>
<dbReference type="STRING" id="1288291.A0A059F5N4"/>
<keyword evidence="2" id="KW-1185">Reference proteome</keyword>
<dbReference type="AlphaFoldDB" id="A0A059F5N4"/>
<reference evidence="2" key="1">
    <citation type="submission" date="2013-02" db="EMBL/GenBank/DDBJ databases">
        <authorList>
            <consortium name="The Broad Institute Genome Sequencing Platform"/>
            <person name="Cuomo C."/>
            <person name="Becnel J."/>
            <person name="Sanscrainte N."/>
            <person name="Walker B."/>
            <person name="Young S.K."/>
            <person name="Zeng Q."/>
            <person name="Gargeya S."/>
            <person name="Fitzgerald M."/>
            <person name="Haas B."/>
            <person name="Abouelleil A."/>
            <person name="Alvarado L."/>
            <person name="Arachchi H.M."/>
            <person name="Berlin A.M."/>
            <person name="Chapman S.B."/>
            <person name="Dewar J."/>
            <person name="Goldberg J."/>
            <person name="Griggs A."/>
            <person name="Gujja S."/>
            <person name="Hansen M."/>
            <person name="Howarth C."/>
            <person name="Imamovic A."/>
            <person name="Larimer J."/>
            <person name="McCowan C."/>
            <person name="Murphy C."/>
            <person name="Neiman D."/>
            <person name="Pearson M."/>
            <person name="Priest M."/>
            <person name="Roberts A."/>
            <person name="Saif S."/>
            <person name="Shea T."/>
            <person name="Sisk P."/>
            <person name="Sykes S."/>
            <person name="Wortman J."/>
            <person name="Nusbaum C."/>
            <person name="Birren B."/>
        </authorList>
    </citation>
    <scope>NUCLEOTIDE SEQUENCE [LARGE SCALE GENOMIC DNA]</scope>
    <source>
        <strain evidence="2">PRA339</strain>
    </source>
</reference>
<dbReference type="SUPFAM" id="SSF141678">
    <property type="entry name" value="MAL13P1.257-like"/>
    <property type="match status" value="1"/>
</dbReference>
<evidence type="ECO:0000313" key="2">
    <source>
        <dbReference type="Proteomes" id="UP000030655"/>
    </source>
</evidence>
<dbReference type="HOGENOM" id="CLU_1594530_0_0_1"/>
<dbReference type="InterPro" id="IPR008584">
    <property type="entry name" value="CXXC_Zn-binding_euk"/>
</dbReference>
<sequence>MKYKVIFKGEFENVKHISVEQTFEIKVQCVACREQSEKPIILTADSSVRKEVGIFNLLYSCHGCKRQLSAKVNIPKEKKMTLLNTSNNTEEEVGLFLGEKEGLNYKVSEIVLGGCELIGLKVLLMNIVDNKDNLYSEVKLNYEEKCWTGDFKNSFSSIVNYSIEYELSK</sequence>
<dbReference type="Proteomes" id="UP000030655">
    <property type="component" value="Unassembled WGS sequence"/>
</dbReference>
<evidence type="ECO:0008006" key="3">
    <source>
        <dbReference type="Google" id="ProtNLM"/>
    </source>
</evidence>
<proteinExistence type="predicted"/>
<dbReference type="VEuPathDB" id="MicrosporidiaDB:H312_00304"/>